<evidence type="ECO:0000313" key="1">
    <source>
        <dbReference type="EMBL" id="KKK74898.1"/>
    </source>
</evidence>
<organism evidence="1">
    <name type="scientific">marine sediment metagenome</name>
    <dbReference type="NCBI Taxonomy" id="412755"/>
    <lineage>
        <taxon>unclassified sequences</taxon>
        <taxon>metagenomes</taxon>
        <taxon>ecological metagenomes</taxon>
    </lineage>
</organism>
<gene>
    <name evidence="1" type="ORF">LCGC14_2879170</name>
</gene>
<comment type="caution">
    <text evidence="1">The sequence shown here is derived from an EMBL/GenBank/DDBJ whole genome shotgun (WGS) entry which is preliminary data.</text>
</comment>
<dbReference type="EMBL" id="LAZR01056104">
    <property type="protein sequence ID" value="KKK74898.1"/>
    <property type="molecule type" value="Genomic_DNA"/>
</dbReference>
<proteinExistence type="predicted"/>
<name>A0A0F8Y0X4_9ZZZZ</name>
<accession>A0A0F8Y0X4</accession>
<reference evidence="1" key="1">
    <citation type="journal article" date="2015" name="Nature">
        <title>Complex archaea that bridge the gap between prokaryotes and eukaryotes.</title>
        <authorList>
            <person name="Spang A."/>
            <person name="Saw J.H."/>
            <person name="Jorgensen S.L."/>
            <person name="Zaremba-Niedzwiedzka K."/>
            <person name="Martijn J."/>
            <person name="Lind A.E."/>
            <person name="van Eijk R."/>
            <person name="Schleper C."/>
            <person name="Guy L."/>
            <person name="Ettema T.J."/>
        </authorList>
    </citation>
    <scope>NUCLEOTIDE SEQUENCE</scope>
</reference>
<sequence length="139" mass="15067">MDVILSQFGHHRTVLVVNDLDGLIPVRVPLNPGSYLSDSRVGFVELVIDEDPAPFIAGNADDAPRSCTTRVNANTPLDNIHPLQVCHTQRRYVVRGLKVVGFVEFTLEVFEGAVQIPGDVFGGKLSPHVLIETLGQVAA</sequence>
<protein>
    <submittedName>
        <fullName evidence="1">Uncharacterized protein</fullName>
    </submittedName>
</protein>
<dbReference type="AlphaFoldDB" id="A0A0F8Y0X4"/>